<gene>
    <name evidence="1" type="ORF">F4820DRAFT_133082</name>
</gene>
<sequence>MAASRALSDKSAAGASTGADAGAAKSPKYRLSCDQCQNMKVRCSRDKPSCRRCAQRGVSCVYSPLRRIGRPRKIIHDGIGLDDDEDEDEVSESMIRISSTLSPGNSTSHGASTTATIQEDVATADILMVDSNPPTSETNSRAATSSQNFVVPSHSNDEHLRLTVDTWISEHQLCVTPQPQSQENHAAANLSTLLDESTCANAQTLSYALDSEPGVDCYVSILARTTKLEQALARMRFAPSIDLVLEAERDFYALRFRLITCPGHRNRSYPGNAEADTEFPQDHLQPCLTSDRPVLLGLAVLAERIVGILEDMFRLAAQSAHNMEKANDSLLFGTPGMPAGPSERRLQRSFRSTLASPCVTPVVEASRDLRIGNFLLQGQAKSDAMKRILRLRVDRMLAGLETLKSVRGVRQRERERGQLMDGPLHWGGSTTLLGNITGTLLDDLVRRVESMQGAMVLL</sequence>
<reference evidence="1 2" key="1">
    <citation type="journal article" date="2022" name="New Phytol.">
        <title>Ecological generalism drives hyperdiversity of secondary metabolite gene clusters in xylarialean endophytes.</title>
        <authorList>
            <person name="Franco M.E.E."/>
            <person name="Wisecaver J.H."/>
            <person name="Arnold A.E."/>
            <person name="Ju Y.M."/>
            <person name="Slot J.C."/>
            <person name="Ahrendt S."/>
            <person name="Moore L.P."/>
            <person name="Eastman K.E."/>
            <person name="Scott K."/>
            <person name="Konkel Z."/>
            <person name="Mondo S.J."/>
            <person name="Kuo A."/>
            <person name="Hayes R.D."/>
            <person name="Haridas S."/>
            <person name="Andreopoulos B."/>
            <person name="Riley R."/>
            <person name="LaButti K."/>
            <person name="Pangilinan J."/>
            <person name="Lipzen A."/>
            <person name="Amirebrahimi M."/>
            <person name="Yan J."/>
            <person name="Adam C."/>
            <person name="Keymanesh K."/>
            <person name="Ng V."/>
            <person name="Louie K."/>
            <person name="Northen T."/>
            <person name="Drula E."/>
            <person name="Henrissat B."/>
            <person name="Hsieh H.M."/>
            <person name="Youens-Clark K."/>
            <person name="Lutzoni F."/>
            <person name="Miadlikowska J."/>
            <person name="Eastwood D.C."/>
            <person name="Hamelin R.C."/>
            <person name="Grigoriev I.V."/>
            <person name="U'Ren J.M."/>
        </authorList>
    </citation>
    <scope>NUCLEOTIDE SEQUENCE [LARGE SCALE GENOMIC DNA]</scope>
    <source>
        <strain evidence="1 2">CBS 119005</strain>
    </source>
</reference>
<dbReference type="Proteomes" id="UP001497700">
    <property type="component" value="Unassembled WGS sequence"/>
</dbReference>
<name>A0ACB9YLS1_9PEZI</name>
<proteinExistence type="predicted"/>
<evidence type="ECO:0000313" key="1">
    <source>
        <dbReference type="EMBL" id="KAI4859904.1"/>
    </source>
</evidence>
<dbReference type="EMBL" id="MU393608">
    <property type="protein sequence ID" value="KAI4859904.1"/>
    <property type="molecule type" value="Genomic_DNA"/>
</dbReference>
<protein>
    <submittedName>
        <fullName evidence="1">Uncharacterized protein</fullName>
    </submittedName>
</protein>
<evidence type="ECO:0000313" key="2">
    <source>
        <dbReference type="Proteomes" id="UP001497700"/>
    </source>
</evidence>
<accession>A0ACB9YLS1</accession>
<comment type="caution">
    <text evidence="1">The sequence shown here is derived from an EMBL/GenBank/DDBJ whole genome shotgun (WGS) entry which is preliminary data.</text>
</comment>
<keyword evidence="2" id="KW-1185">Reference proteome</keyword>
<organism evidence="1 2">
    <name type="scientific">Hypoxylon rubiginosum</name>
    <dbReference type="NCBI Taxonomy" id="110542"/>
    <lineage>
        <taxon>Eukaryota</taxon>
        <taxon>Fungi</taxon>
        <taxon>Dikarya</taxon>
        <taxon>Ascomycota</taxon>
        <taxon>Pezizomycotina</taxon>
        <taxon>Sordariomycetes</taxon>
        <taxon>Xylariomycetidae</taxon>
        <taxon>Xylariales</taxon>
        <taxon>Hypoxylaceae</taxon>
        <taxon>Hypoxylon</taxon>
    </lineage>
</organism>